<gene>
    <name evidence="3" type="ORF">FN846DRAFT_962612</name>
</gene>
<evidence type="ECO:0000313" key="3">
    <source>
        <dbReference type="EMBL" id="KAA8898371.1"/>
    </source>
</evidence>
<evidence type="ECO:0000313" key="4">
    <source>
        <dbReference type="Proteomes" id="UP000326924"/>
    </source>
</evidence>
<feature type="coiled-coil region" evidence="1">
    <location>
        <begin position="330"/>
        <end position="364"/>
    </location>
</feature>
<reference evidence="3 4" key="1">
    <citation type="submission" date="2019-09" db="EMBL/GenBank/DDBJ databases">
        <title>Draft genome of the ectomycorrhizal ascomycete Sphaerosporella brunnea.</title>
        <authorList>
            <consortium name="DOE Joint Genome Institute"/>
            <person name="Benucci G.M."/>
            <person name="Marozzi G."/>
            <person name="Antonielli L."/>
            <person name="Sanchez S."/>
            <person name="Marco P."/>
            <person name="Wang X."/>
            <person name="Falini L.B."/>
            <person name="Barry K."/>
            <person name="Haridas S."/>
            <person name="Lipzen A."/>
            <person name="Labutti K."/>
            <person name="Grigoriev I.V."/>
            <person name="Murat C."/>
            <person name="Martin F."/>
            <person name="Albertini E."/>
            <person name="Donnini D."/>
            <person name="Bonito G."/>
        </authorList>
    </citation>
    <scope>NUCLEOTIDE SEQUENCE [LARGE SCALE GENOMIC DNA]</scope>
    <source>
        <strain evidence="3 4">Sb_GMNB300</strain>
    </source>
</reference>
<sequence length="758" mass="86801">MADPRYILRTRSANASRILHSSTSTKTRKQTPKAAAATDSIASSASKVTKQPAAAPSQPDPKPTPSLCEEVDRYLERVRTKHYAKYGPGGTAPDAQKYASWQTCAAHVQDLYRRSATEELQQMLHHAIFGRSGCALAAWIARKQRGEWSWSQQDPELPPKFKAQTEATAREFARKKRVKGKIASVWRLLERLRKVPERQKAWFEANPPPEGVIIHSSVLPGPDPYVGFLKRPFRHGLDFLMLVAAFVAVFIDTKGLQKALESKRAVLDLEKIRVEAINLLRAVAVEGEEDFYEKENVDIVDWMREWAPKEGQYTYQLLFDETPEETAAAIEKKMKDTDDLIQRIKEYRERQMREEAEDEEMRKQGLVPPRDIKRQAEEDYDNPELIPNPGPGEYPHLVDPILGNTPLYPKVLKCKTDEFRQKVRNILTARIMSGKTGDSEKEAGWQLAGERVRDLMVNYLRTHNPDSKLELEQILREHQKGGYDGAKLGAWIERTERGEWDISKPGQLLLPHLRERTEERILKFAEDKKIAGFTAGENPKIAKIWDLYDSLKDIEQATGKMSYFLEQGYDRAITSELEEDWLLEVMNDTPWEQFKRWAVSKTRKTAFVDIRLLPAVLVSAFIAPQVLASKFTKKTKKVRIEVFDLEKVQGETLKLLVAIAKQPEVLNKDFGGVMEWFKDWALKDGRYVCRLVYNCDPEVEWWREKQGIKAIEKELDRPDESKQKGKRKRDGKGGNNEKGQDGRPGPAHKKVKAGEGTM</sequence>
<dbReference type="Proteomes" id="UP000326924">
    <property type="component" value="Unassembled WGS sequence"/>
</dbReference>
<proteinExistence type="predicted"/>
<keyword evidence="1" id="KW-0175">Coiled coil</keyword>
<feature type="compositionally biased region" description="Polar residues" evidence="2">
    <location>
        <begin position="11"/>
        <end position="25"/>
    </location>
</feature>
<name>A0A5J5EP78_9PEZI</name>
<feature type="compositionally biased region" description="Basic and acidic residues" evidence="2">
    <location>
        <begin position="712"/>
        <end position="723"/>
    </location>
</feature>
<evidence type="ECO:0000256" key="1">
    <source>
        <dbReference type="SAM" id="Coils"/>
    </source>
</evidence>
<dbReference type="AlphaFoldDB" id="A0A5J5EP78"/>
<dbReference type="InParanoid" id="A0A5J5EP78"/>
<organism evidence="3 4">
    <name type="scientific">Sphaerosporella brunnea</name>
    <dbReference type="NCBI Taxonomy" id="1250544"/>
    <lineage>
        <taxon>Eukaryota</taxon>
        <taxon>Fungi</taxon>
        <taxon>Dikarya</taxon>
        <taxon>Ascomycota</taxon>
        <taxon>Pezizomycotina</taxon>
        <taxon>Pezizomycetes</taxon>
        <taxon>Pezizales</taxon>
        <taxon>Pyronemataceae</taxon>
        <taxon>Sphaerosporella</taxon>
    </lineage>
</organism>
<keyword evidence="4" id="KW-1185">Reference proteome</keyword>
<dbReference type="EMBL" id="VXIS01000186">
    <property type="protein sequence ID" value="KAA8898371.1"/>
    <property type="molecule type" value="Genomic_DNA"/>
</dbReference>
<protein>
    <submittedName>
        <fullName evidence="3">Uncharacterized protein</fullName>
    </submittedName>
</protein>
<evidence type="ECO:0000256" key="2">
    <source>
        <dbReference type="SAM" id="MobiDB-lite"/>
    </source>
</evidence>
<feature type="region of interest" description="Disordered" evidence="2">
    <location>
        <begin position="1"/>
        <end position="67"/>
    </location>
</feature>
<accession>A0A5J5EP78</accession>
<feature type="compositionally biased region" description="Low complexity" evidence="2">
    <location>
        <begin position="34"/>
        <end position="46"/>
    </location>
</feature>
<feature type="region of interest" description="Disordered" evidence="2">
    <location>
        <begin position="712"/>
        <end position="758"/>
    </location>
</feature>
<dbReference type="OrthoDB" id="10639930at2759"/>
<comment type="caution">
    <text evidence="3">The sequence shown here is derived from an EMBL/GenBank/DDBJ whole genome shotgun (WGS) entry which is preliminary data.</text>
</comment>